<organism evidence="6 7">
    <name type="scientific">Parvibaculum lavamentivorans (strain DS-1 / DSM 13023 / NCIMB 13966)</name>
    <dbReference type="NCBI Taxonomy" id="402881"/>
    <lineage>
        <taxon>Bacteria</taxon>
        <taxon>Pseudomonadati</taxon>
        <taxon>Pseudomonadota</taxon>
        <taxon>Alphaproteobacteria</taxon>
        <taxon>Hyphomicrobiales</taxon>
        <taxon>Parvibaculaceae</taxon>
        <taxon>Parvibaculum</taxon>
    </lineage>
</organism>
<accession>A7HW78</accession>
<dbReference type="Pfam" id="PF00669">
    <property type="entry name" value="Flagellin_N"/>
    <property type="match status" value="1"/>
</dbReference>
<dbReference type="KEGG" id="pla:Plav_2552"/>
<dbReference type="GO" id="GO:0005576">
    <property type="term" value="C:extracellular region"/>
    <property type="evidence" value="ECO:0007669"/>
    <property type="project" value="UniProtKB-SubCell"/>
</dbReference>
<dbReference type="SUPFAM" id="SSF64518">
    <property type="entry name" value="Phase 1 flagellin"/>
    <property type="match status" value="1"/>
</dbReference>
<keyword evidence="3" id="KW-0964">Secreted</keyword>
<dbReference type="STRING" id="402881.Plav_2552"/>
<dbReference type="GO" id="GO:0005198">
    <property type="term" value="F:structural molecule activity"/>
    <property type="evidence" value="ECO:0007669"/>
    <property type="project" value="UniProtKB-UniRule"/>
</dbReference>
<comment type="subcellular location">
    <subcellularLocation>
        <location evidence="3">Secreted</location>
    </subcellularLocation>
    <subcellularLocation>
        <location evidence="3">Bacterial flagellum</location>
    </subcellularLocation>
</comment>
<evidence type="ECO:0000313" key="6">
    <source>
        <dbReference type="EMBL" id="ABS64161.1"/>
    </source>
</evidence>
<dbReference type="eggNOG" id="COG1344">
    <property type="taxonomic scope" value="Bacteria"/>
</dbReference>
<evidence type="ECO:0000259" key="4">
    <source>
        <dbReference type="Pfam" id="PF00669"/>
    </source>
</evidence>
<dbReference type="AlphaFoldDB" id="A7HW78"/>
<evidence type="ECO:0000259" key="5">
    <source>
        <dbReference type="Pfam" id="PF00700"/>
    </source>
</evidence>
<reference evidence="6 7" key="1">
    <citation type="journal article" date="2011" name="Stand. Genomic Sci.">
        <title>Complete genome sequence of Parvibaculum lavamentivorans type strain (DS-1(T)).</title>
        <authorList>
            <person name="Schleheck D."/>
            <person name="Weiss M."/>
            <person name="Pitluck S."/>
            <person name="Bruce D."/>
            <person name="Land M.L."/>
            <person name="Han S."/>
            <person name="Saunders E."/>
            <person name="Tapia R."/>
            <person name="Detter C."/>
            <person name="Brettin T."/>
            <person name="Han J."/>
            <person name="Woyke T."/>
            <person name="Goodwin L."/>
            <person name="Pennacchio L."/>
            <person name="Nolan M."/>
            <person name="Cook A.M."/>
            <person name="Kjelleberg S."/>
            <person name="Thomas T."/>
        </authorList>
    </citation>
    <scope>NUCLEOTIDE SEQUENCE [LARGE SCALE GENOMIC DNA]</scope>
    <source>
        <strain evidence="7">DS-1 / DSM 13023 / NCIMB 13966</strain>
    </source>
</reference>
<comment type="similarity">
    <text evidence="1 3">Belongs to the bacterial flagellin family.</text>
</comment>
<name>A7HW78_PARL1</name>
<dbReference type="GO" id="GO:0009288">
    <property type="term" value="C:bacterial-type flagellum"/>
    <property type="evidence" value="ECO:0007669"/>
    <property type="project" value="UniProtKB-SubCell"/>
</dbReference>
<dbReference type="Pfam" id="PF00700">
    <property type="entry name" value="Flagellin_C"/>
    <property type="match status" value="1"/>
</dbReference>
<comment type="function">
    <text evidence="3">Flagellin is the subunit protein which polymerizes to form the filaments of bacterial flagella.</text>
</comment>
<evidence type="ECO:0000256" key="1">
    <source>
        <dbReference type="ARBA" id="ARBA00005709"/>
    </source>
</evidence>
<dbReference type="RefSeq" id="WP_012111472.1">
    <property type="nucleotide sequence ID" value="NC_009719.1"/>
</dbReference>
<dbReference type="HOGENOM" id="CLU_013955_0_0_5"/>
<dbReference type="Gene3D" id="1.20.1330.10">
    <property type="entry name" value="f41 fragment of flagellin, N-terminal domain"/>
    <property type="match status" value="1"/>
</dbReference>
<keyword evidence="7" id="KW-1185">Reference proteome</keyword>
<dbReference type="InterPro" id="IPR001029">
    <property type="entry name" value="Flagellin_N"/>
</dbReference>
<protein>
    <recommendedName>
        <fullName evidence="3">Flagellin</fullName>
    </recommendedName>
</protein>
<feature type="domain" description="Flagellin C-terminal" evidence="5">
    <location>
        <begin position="311"/>
        <end position="392"/>
    </location>
</feature>
<sequence>MADVVLSGAIRSNLLSMQNTAKMLDETQLRLATGLKVRSAVDSPTSFFTAQGLNNRASDLNSLLDAMGQGVQTLEAADQGIKSILKLVDSMKAVANQALETKVKAAVITGNQTGAALSAATALNGLGDLATGNTITITVGEVTETVTIGAASGNIATVQDLIDWANDTFDGDEPLTAALTPEGQLTFEGANGRDVAVTAASGVTPVSLSGLLGSRTTATDGVNRDKFERDFNNLREQIEQLARDASYKGVNLLKGDTLSVFFNTEQTSKLDIEGVDLTPEGDLNIGAVDNESGNHGFALDAGIKAFVDTLNSATNVLRQQASTFGANLGVVQIRQDFTKSLVNTLETGASNLTVADTNEEGAKMLALQTRQQLGTTALSLANQAEQGVLRLFG</sequence>
<dbReference type="InterPro" id="IPR046358">
    <property type="entry name" value="Flagellin_C"/>
</dbReference>
<proteinExistence type="inferred from homology"/>
<gene>
    <name evidence="6" type="ordered locus">Plav_2552</name>
</gene>
<keyword evidence="2 3" id="KW-0975">Bacterial flagellum</keyword>
<dbReference type="Proteomes" id="UP000006377">
    <property type="component" value="Chromosome"/>
</dbReference>
<dbReference type="OrthoDB" id="9808068at2"/>
<evidence type="ECO:0000256" key="2">
    <source>
        <dbReference type="ARBA" id="ARBA00023143"/>
    </source>
</evidence>
<evidence type="ECO:0000313" key="7">
    <source>
        <dbReference type="Proteomes" id="UP000006377"/>
    </source>
</evidence>
<dbReference type="EMBL" id="CP000774">
    <property type="protein sequence ID" value="ABS64161.1"/>
    <property type="molecule type" value="Genomic_DNA"/>
</dbReference>
<feature type="domain" description="Flagellin N-terminal" evidence="4">
    <location>
        <begin position="13"/>
        <end position="104"/>
    </location>
</feature>
<evidence type="ECO:0000256" key="3">
    <source>
        <dbReference type="RuleBase" id="RU362073"/>
    </source>
</evidence>